<feature type="region of interest" description="Disordered" evidence="1">
    <location>
        <begin position="26"/>
        <end position="70"/>
    </location>
</feature>
<evidence type="ECO:0000313" key="3">
    <source>
        <dbReference type="Proteomes" id="UP000003327"/>
    </source>
</evidence>
<dbReference type="RefSeq" id="WP_004382771.1">
    <property type="nucleotide sequence ID" value="NZ_GG698713.1"/>
</dbReference>
<dbReference type="Proteomes" id="UP000003327">
    <property type="component" value="Unassembled WGS sequence"/>
</dbReference>
<dbReference type="HOGENOM" id="CLU_2668009_0_0_10"/>
<name>C9MND5_9BACT</name>
<comment type="caution">
    <text evidence="2">The sequence shown here is derived from an EMBL/GenBank/DDBJ whole genome shotgun (WGS) entry which is preliminary data.</text>
</comment>
<sequence length="70" mass="7573">MKAIYIRPTIEQITVNVEAFLAGTGTEKGKYDIGSDSSQWPKTGGIHDDHGDGPGVSGAKKNFFESSWED</sequence>
<proteinExistence type="predicted"/>
<dbReference type="AlphaFoldDB" id="C9MND5"/>
<protein>
    <submittedName>
        <fullName evidence="2">Uncharacterized protein</fullName>
    </submittedName>
</protein>
<reference evidence="2 3" key="1">
    <citation type="submission" date="2009-09" db="EMBL/GenBank/DDBJ databases">
        <authorList>
            <person name="Weinstock G."/>
            <person name="Sodergren E."/>
            <person name="Clifton S."/>
            <person name="Fulton L."/>
            <person name="Fulton B."/>
            <person name="Courtney L."/>
            <person name="Fronick C."/>
            <person name="Harrison M."/>
            <person name="Strong C."/>
            <person name="Farmer C."/>
            <person name="Delahaunty K."/>
            <person name="Markovic C."/>
            <person name="Hall O."/>
            <person name="Minx P."/>
            <person name="Tomlinson C."/>
            <person name="Mitreva M."/>
            <person name="Nelson J."/>
            <person name="Hou S."/>
            <person name="Wollam A."/>
            <person name="Pepin K.H."/>
            <person name="Johnson M."/>
            <person name="Bhonagiri V."/>
            <person name="Nash W.E."/>
            <person name="Warren W."/>
            <person name="Chinwalla A."/>
            <person name="Mardis E.R."/>
            <person name="Wilson R.K."/>
        </authorList>
    </citation>
    <scope>NUCLEOTIDE SEQUENCE [LARGE SCALE GENOMIC DNA]</scope>
    <source>
        <strain evidence="2 3">F0319</strain>
    </source>
</reference>
<dbReference type="OrthoDB" id="1081422at2"/>
<gene>
    <name evidence="2" type="ORF">HMPREF0973_01122</name>
</gene>
<evidence type="ECO:0000256" key="1">
    <source>
        <dbReference type="SAM" id="MobiDB-lite"/>
    </source>
</evidence>
<organism evidence="2 3">
    <name type="scientific">Prevotella veroralis F0319</name>
    <dbReference type="NCBI Taxonomy" id="649761"/>
    <lineage>
        <taxon>Bacteria</taxon>
        <taxon>Pseudomonadati</taxon>
        <taxon>Bacteroidota</taxon>
        <taxon>Bacteroidia</taxon>
        <taxon>Bacteroidales</taxon>
        <taxon>Prevotellaceae</taxon>
        <taxon>Prevotella</taxon>
    </lineage>
</organism>
<keyword evidence="3" id="KW-1185">Reference proteome</keyword>
<accession>C9MND5</accession>
<dbReference type="STRING" id="649761.HMPREF0973_01122"/>
<evidence type="ECO:0000313" key="2">
    <source>
        <dbReference type="EMBL" id="EEX18947.1"/>
    </source>
</evidence>
<dbReference type="EMBL" id="ACVA01000030">
    <property type="protein sequence ID" value="EEX18947.1"/>
    <property type="molecule type" value="Genomic_DNA"/>
</dbReference>